<dbReference type="EMBL" id="BSNI01000001">
    <property type="protein sequence ID" value="GLQ16186.1"/>
    <property type="molecule type" value="Genomic_DNA"/>
</dbReference>
<dbReference type="InterPro" id="IPR000780">
    <property type="entry name" value="CheR_MeTrfase"/>
</dbReference>
<accession>A0ABQ5UMC4</accession>
<dbReference type="InterPro" id="IPR022642">
    <property type="entry name" value="CheR_C"/>
</dbReference>
<keyword evidence="8" id="KW-1185">Reference proteome</keyword>
<evidence type="ECO:0000256" key="1">
    <source>
        <dbReference type="ARBA" id="ARBA00001541"/>
    </source>
</evidence>
<keyword evidence="4" id="KW-0808">Transferase</keyword>
<keyword evidence="3 7" id="KW-0489">Methyltransferase</keyword>
<dbReference type="Gene3D" id="1.10.155.10">
    <property type="entry name" value="Chemotaxis receptor methyltransferase CheR, N-terminal domain"/>
    <property type="match status" value="1"/>
</dbReference>
<dbReference type="InterPro" id="IPR022641">
    <property type="entry name" value="CheR_N"/>
</dbReference>
<dbReference type="GO" id="GO:0032259">
    <property type="term" value="P:methylation"/>
    <property type="evidence" value="ECO:0007669"/>
    <property type="project" value="UniProtKB-KW"/>
</dbReference>
<dbReference type="SUPFAM" id="SSF47757">
    <property type="entry name" value="Chemotaxis receptor methyltransferase CheR, N-terminal domain"/>
    <property type="match status" value="1"/>
</dbReference>
<reference evidence="7" key="1">
    <citation type="journal article" date="2014" name="Int. J. Syst. Evol. Microbiol.">
        <title>Complete genome of a new Firmicutes species belonging to the dominant human colonic microbiota ('Ruminococcus bicirculans') reveals two chromosomes and a selective capacity to utilize plant glucans.</title>
        <authorList>
            <consortium name="NISC Comparative Sequencing Program"/>
            <person name="Wegmann U."/>
            <person name="Louis P."/>
            <person name="Goesmann A."/>
            <person name="Henrissat B."/>
            <person name="Duncan S.H."/>
            <person name="Flint H.J."/>
        </authorList>
    </citation>
    <scope>NUCLEOTIDE SEQUENCE</scope>
    <source>
        <strain evidence="7">NBRC 107169</strain>
    </source>
</reference>
<gene>
    <name evidence="7" type="primary">cheR1</name>
    <name evidence="7" type="ORF">GCM10007879_04350</name>
</gene>
<evidence type="ECO:0000256" key="5">
    <source>
        <dbReference type="ARBA" id="ARBA00022691"/>
    </source>
</evidence>
<evidence type="ECO:0000256" key="3">
    <source>
        <dbReference type="ARBA" id="ARBA00022603"/>
    </source>
</evidence>
<dbReference type="Gene3D" id="3.40.50.150">
    <property type="entry name" value="Vaccinia Virus protein VP39"/>
    <property type="match status" value="1"/>
</dbReference>
<dbReference type="Pfam" id="PF03705">
    <property type="entry name" value="CheR_N"/>
    <property type="match status" value="1"/>
</dbReference>
<evidence type="ECO:0000313" key="7">
    <source>
        <dbReference type="EMBL" id="GLQ16186.1"/>
    </source>
</evidence>
<comment type="catalytic activity">
    <reaction evidence="1">
        <text>L-glutamyl-[protein] + S-adenosyl-L-methionine = [protein]-L-glutamate 5-O-methyl ester + S-adenosyl-L-homocysteine</text>
        <dbReference type="Rhea" id="RHEA:24452"/>
        <dbReference type="Rhea" id="RHEA-COMP:10208"/>
        <dbReference type="Rhea" id="RHEA-COMP:10311"/>
        <dbReference type="ChEBI" id="CHEBI:29973"/>
        <dbReference type="ChEBI" id="CHEBI:57856"/>
        <dbReference type="ChEBI" id="CHEBI:59789"/>
        <dbReference type="ChEBI" id="CHEBI:82795"/>
        <dbReference type="EC" id="2.1.1.80"/>
    </reaction>
</comment>
<evidence type="ECO:0000256" key="2">
    <source>
        <dbReference type="ARBA" id="ARBA00012534"/>
    </source>
</evidence>
<evidence type="ECO:0000256" key="4">
    <source>
        <dbReference type="ARBA" id="ARBA00022679"/>
    </source>
</evidence>
<dbReference type="Proteomes" id="UP001161405">
    <property type="component" value="Unassembled WGS sequence"/>
</dbReference>
<dbReference type="PRINTS" id="PR00996">
    <property type="entry name" value="CHERMTFRASE"/>
</dbReference>
<protein>
    <recommendedName>
        <fullName evidence="2">protein-glutamate O-methyltransferase</fullName>
        <ecNumber evidence="2">2.1.1.80</ecNumber>
    </recommendedName>
</protein>
<dbReference type="SUPFAM" id="SSF53335">
    <property type="entry name" value="S-adenosyl-L-methionine-dependent methyltransferases"/>
    <property type="match status" value="1"/>
</dbReference>
<comment type="caution">
    <text evidence="7">The sequence shown here is derived from an EMBL/GenBank/DDBJ whole genome shotgun (WGS) entry which is preliminary data.</text>
</comment>
<reference evidence="7" key="2">
    <citation type="submission" date="2023-01" db="EMBL/GenBank/DDBJ databases">
        <title>Draft genome sequence of Maritalea porphyrae strain NBRC 107169.</title>
        <authorList>
            <person name="Sun Q."/>
            <person name="Mori K."/>
        </authorList>
    </citation>
    <scope>NUCLEOTIDE SEQUENCE</scope>
    <source>
        <strain evidence="7">NBRC 107169</strain>
    </source>
</reference>
<dbReference type="PANTHER" id="PTHR24422">
    <property type="entry name" value="CHEMOTAXIS PROTEIN METHYLTRANSFERASE"/>
    <property type="match status" value="1"/>
</dbReference>
<dbReference type="Pfam" id="PF01739">
    <property type="entry name" value="CheR"/>
    <property type="match status" value="1"/>
</dbReference>
<dbReference type="PANTHER" id="PTHR24422:SF21">
    <property type="entry name" value="CHEMOTAXIS PROTEIN METHYLTRANSFERASE 1"/>
    <property type="match status" value="1"/>
</dbReference>
<dbReference type="InterPro" id="IPR050903">
    <property type="entry name" value="Bact_Chemotaxis_MeTrfase"/>
</dbReference>
<keyword evidence="5" id="KW-0949">S-adenosyl-L-methionine</keyword>
<sequence length="272" mass="30258">MGMQQQTYNAIARFVAQESGIKLSDGKAYMMESRLTPVMSEFGISSFEHLATQLMAATSELRQAVVDAMTTNESFFFRDRTPFDLFSNVMLPRVAEAKRANGQPLRIWCAAAATGQEPYSLAISVLENQTVLDGLDVSILATDISQAALGTAESGRYTQFEVQRGLSAQRLITHFDQEGGAWRVKPHLRELIEFKELNLLKSLHQVGKVDIVFCRNVLIYFDVETKAQVLGNIRKQMSNTGYLMLGAAETLVGVTDHFLPTAEHQNLFQPTS</sequence>
<dbReference type="PROSITE" id="PS50123">
    <property type="entry name" value="CHER"/>
    <property type="match status" value="1"/>
</dbReference>
<feature type="domain" description="CheR-type methyltransferase" evidence="6">
    <location>
        <begin position="1"/>
        <end position="272"/>
    </location>
</feature>
<evidence type="ECO:0000313" key="8">
    <source>
        <dbReference type="Proteomes" id="UP001161405"/>
    </source>
</evidence>
<dbReference type="InterPro" id="IPR029063">
    <property type="entry name" value="SAM-dependent_MTases_sf"/>
</dbReference>
<evidence type="ECO:0000259" key="6">
    <source>
        <dbReference type="PROSITE" id="PS50123"/>
    </source>
</evidence>
<dbReference type="GO" id="GO:0008168">
    <property type="term" value="F:methyltransferase activity"/>
    <property type="evidence" value="ECO:0007669"/>
    <property type="project" value="UniProtKB-KW"/>
</dbReference>
<dbReference type="InterPro" id="IPR036804">
    <property type="entry name" value="CheR_N_sf"/>
</dbReference>
<dbReference type="EC" id="2.1.1.80" evidence="2"/>
<organism evidence="7 8">
    <name type="scientific">Maritalea porphyrae</name>
    <dbReference type="NCBI Taxonomy" id="880732"/>
    <lineage>
        <taxon>Bacteria</taxon>
        <taxon>Pseudomonadati</taxon>
        <taxon>Pseudomonadota</taxon>
        <taxon>Alphaproteobacteria</taxon>
        <taxon>Hyphomicrobiales</taxon>
        <taxon>Devosiaceae</taxon>
        <taxon>Maritalea</taxon>
    </lineage>
</organism>
<proteinExistence type="predicted"/>
<dbReference type="SMART" id="SM00138">
    <property type="entry name" value="MeTrc"/>
    <property type="match status" value="1"/>
</dbReference>
<name>A0ABQ5UMC4_9HYPH</name>